<dbReference type="Gene3D" id="3.50.50.60">
    <property type="entry name" value="FAD/NAD(P)-binding domain"/>
    <property type="match status" value="1"/>
</dbReference>
<feature type="domain" description="FAD-binding" evidence="1">
    <location>
        <begin position="5"/>
        <end position="135"/>
    </location>
</feature>
<dbReference type="RefSeq" id="WP_183394579.1">
    <property type="nucleotide sequence ID" value="NZ_JACIDR010000002.1"/>
</dbReference>
<evidence type="ECO:0000313" key="3">
    <source>
        <dbReference type="Proteomes" id="UP000528964"/>
    </source>
</evidence>
<dbReference type="InterPro" id="IPR050407">
    <property type="entry name" value="Geranylgeranyl_reductase"/>
</dbReference>
<dbReference type="AlphaFoldDB" id="A0A7W6GEA7"/>
<dbReference type="Pfam" id="PF01494">
    <property type="entry name" value="FAD_binding_3"/>
    <property type="match status" value="1"/>
</dbReference>
<evidence type="ECO:0000259" key="1">
    <source>
        <dbReference type="Pfam" id="PF01494"/>
    </source>
</evidence>
<sequence length="375" mass="38899">MTARHDVAVVGGGPAGAAFAVELARAGRDVVLVEREGGPHDKVCGEFLSGEALGYLAALGVDVGALGAVPVEIVRVSHGSVSAQRALPFRAASLSRRRLDEALLARAAGAGVAVLRGSAVRDLRQVLGGWSARLENGTELIAREAALATGKHDLRGRRRPPGRQNDLIGLKAHFRLRPSATAELARAVEIGLFEGGYAGLELVEDGIANLCLVVRAETFAGHGREWASLLAAVMAAAPRLGELLKGASPRHERPLAVARIPYGLVRPDAEDGLWRLGDQAAVIPSFAGEGMSIALHSARLAALTMLGGADSQTFQRRLAADVTRQVGLATLLSQALMLSVAQTAGAAVARVFPATLAAVAAATRIRPSAILLQAD</sequence>
<keyword evidence="3" id="KW-1185">Reference proteome</keyword>
<gene>
    <name evidence="2" type="ORF">GGR24_001348</name>
</gene>
<accession>A0A7W6GEA7</accession>
<reference evidence="2 3" key="1">
    <citation type="submission" date="2020-08" db="EMBL/GenBank/DDBJ databases">
        <title>Genomic Encyclopedia of Type Strains, Phase IV (KMG-IV): sequencing the most valuable type-strain genomes for metagenomic binning, comparative biology and taxonomic classification.</title>
        <authorList>
            <person name="Goeker M."/>
        </authorList>
    </citation>
    <scope>NUCLEOTIDE SEQUENCE [LARGE SCALE GENOMIC DNA]</scope>
    <source>
        <strain evidence="2 3">DSM 25481</strain>
    </source>
</reference>
<dbReference type="SUPFAM" id="SSF51905">
    <property type="entry name" value="FAD/NAD(P)-binding domain"/>
    <property type="match status" value="1"/>
</dbReference>
<evidence type="ECO:0000313" key="2">
    <source>
        <dbReference type="EMBL" id="MBB3972691.1"/>
    </source>
</evidence>
<proteinExistence type="predicted"/>
<dbReference type="GO" id="GO:0071949">
    <property type="term" value="F:FAD binding"/>
    <property type="evidence" value="ECO:0007669"/>
    <property type="project" value="InterPro"/>
</dbReference>
<organism evidence="2 3">
    <name type="scientific">Hansschlegelia beijingensis</name>
    <dbReference type="NCBI Taxonomy" id="1133344"/>
    <lineage>
        <taxon>Bacteria</taxon>
        <taxon>Pseudomonadati</taxon>
        <taxon>Pseudomonadota</taxon>
        <taxon>Alphaproteobacteria</taxon>
        <taxon>Hyphomicrobiales</taxon>
        <taxon>Methylopilaceae</taxon>
        <taxon>Hansschlegelia</taxon>
    </lineage>
</organism>
<dbReference type="Proteomes" id="UP000528964">
    <property type="component" value="Unassembled WGS sequence"/>
</dbReference>
<dbReference type="InterPro" id="IPR002938">
    <property type="entry name" value="FAD-bd"/>
</dbReference>
<dbReference type="PRINTS" id="PR00411">
    <property type="entry name" value="PNDRDTASEI"/>
</dbReference>
<dbReference type="PANTHER" id="PTHR42685:SF19">
    <property type="entry name" value="POSSIBLE OXIDOREDUCTASE"/>
    <property type="match status" value="1"/>
</dbReference>
<protein>
    <submittedName>
        <fullName evidence="2">Flavin-dependent dehydrogenase</fullName>
    </submittedName>
</protein>
<name>A0A7W6GEA7_9HYPH</name>
<dbReference type="PANTHER" id="PTHR42685">
    <property type="entry name" value="GERANYLGERANYL DIPHOSPHATE REDUCTASE"/>
    <property type="match status" value="1"/>
</dbReference>
<comment type="caution">
    <text evidence="2">The sequence shown here is derived from an EMBL/GenBank/DDBJ whole genome shotgun (WGS) entry which is preliminary data.</text>
</comment>
<dbReference type="InterPro" id="IPR036188">
    <property type="entry name" value="FAD/NAD-bd_sf"/>
</dbReference>
<dbReference type="EMBL" id="JACIDR010000002">
    <property type="protein sequence ID" value="MBB3972691.1"/>
    <property type="molecule type" value="Genomic_DNA"/>
</dbReference>